<dbReference type="Proteomes" id="UP000007305">
    <property type="component" value="Chromosome 1"/>
</dbReference>
<dbReference type="GO" id="GO:0000978">
    <property type="term" value="F:RNA polymerase II cis-regulatory region sequence-specific DNA binding"/>
    <property type="evidence" value="ECO:0007669"/>
    <property type="project" value="InterPro"/>
</dbReference>
<dbReference type="InterPro" id="IPR036388">
    <property type="entry name" value="WH-like_DNA-bd_sf"/>
</dbReference>
<dbReference type="SUPFAM" id="SSF46785">
    <property type="entry name" value="Winged helix' DNA-binding domain"/>
    <property type="match status" value="1"/>
</dbReference>
<dbReference type="EnsemblPlants" id="Zm00001eb046180_T001">
    <property type="protein sequence ID" value="Zm00001eb046180_P001"/>
    <property type="gene ID" value="Zm00001eb046180"/>
</dbReference>
<dbReference type="SMART" id="SM01372">
    <property type="entry name" value="E2F_TDP"/>
    <property type="match status" value="1"/>
</dbReference>
<name>A0A804LYV0_MAIZE</name>
<dbReference type="GO" id="GO:0005634">
    <property type="term" value="C:nucleus"/>
    <property type="evidence" value="ECO:0007669"/>
    <property type="project" value="UniProtKB-SubCell"/>
</dbReference>
<dbReference type="InterPro" id="IPR036390">
    <property type="entry name" value="WH_DNA-bd_sf"/>
</dbReference>
<evidence type="ECO:0000256" key="3">
    <source>
        <dbReference type="ARBA" id="ARBA00023125"/>
    </source>
</evidence>
<keyword evidence="4 6" id="KW-0804">Transcription</keyword>
<dbReference type="PANTHER" id="PTHR12081">
    <property type="entry name" value="TRANSCRIPTION FACTOR E2F"/>
    <property type="match status" value="1"/>
</dbReference>
<feature type="domain" description="E2F/DP family winged-helix DNA-binding" evidence="7">
    <location>
        <begin position="10"/>
        <end position="68"/>
    </location>
</feature>
<evidence type="ECO:0000256" key="5">
    <source>
        <dbReference type="ARBA" id="ARBA00023306"/>
    </source>
</evidence>
<dbReference type="InterPro" id="IPR015633">
    <property type="entry name" value="E2F"/>
</dbReference>
<evidence type="ECO:0000313" key="8">
    <source>
        <dbReference type="EnsemblPlants" id="Zm00001eb046180_P001"/>
    </source>
</evidence>
<accession>A0A804LYV0</accession>
<dbReference type="EnsemblPlants" id="Zm00001eb220210_T001">
    <property type="protein sequence ID" value="Zm00001eb220210_P001"/>
    <property type="gene ID" value="Zm00001eb220210"/>
</dbReference>
<keyword evidence="5" id="KW-0131">Cell cycle</keyword>
<evidence type="ECO:0000256" key="6">
    <source>
        <dbReference type="RuleBase" id="RU003796"/>
    </source>
</evidence>
<dbReference type="PANTHER" id="PTHR12081:SF7">
    <property type="entry name" value="TRANSCRIPTION FACTOR EFL-3"/>
    <property type="match status" value="1"/>
</dbReference>
<dbReference type="AlphaFoldDB" id="A0A804LYV0"/>
<dbReference type="GO" id="GO:0005667">
    <property type="term" value="C:transcription regulator complex"/>
    <property type="evidence" value="ECO:0007669"/>
    <property type="project" value="InterPro"/>
</dbReference>
<protein>
    <recommendedName>
        <fullName evidence="7">E2F/DP family winged-helix DNA-binding domain-containing protein</fullName>
    </recommendedName>
</protein>
<keyword evidence="2 6" id="KW-0805">Transcription regulation</keyword>
<dbReference type="EnsemblPlants" id="Zm00001eb431380_T001">
    <property type="protein sequence ID" value="Zm00001eb431380_P001"/>
    <property type="gene ID" value="Zm00001eb431380"/>
</dbReference>
<evidence type="ECO:0000259" key="7">
    <source>
        <dbReference type="SMART" id="SM01372"/>
    </source>
</evidence>
<reference evidence="9" key="1">
    <citation type="journal article" date="2009" name="Science">
        <title>The B73 maize genome: complexity, diversity, and dynamics.</title>
        <authorList>
            <person name="Schnable P.S."/>
            <person name="Ware D."/>
            <person name="Fulton R.S."/>
            <person name="Stein J.C."/>
            <person name="Wei F."/>
            <person name="Pasternak S."/>
            <person name="Liang C."/>
            <person name="Zhang J."/>
            <person name="Fulton L."/>
            <person name="Graves T.A."/>
            <person name="Minx P."/>
            <person name="Reily A.D."/>
            <person name="Courtney L."/>
            <person name="Kruchowski S.S."/>
            <person name="Tomlinson C."/>
            <person name="Strong C."/>
            <person name="Delehaunty K."/>
            <person name="Fronick C."/>
            <person name="Courtney B."/>
            <person name="Rock S.M."/>
            <person name="Belter E."/>
            <person name="Du F."/>
            <person name="Kim K."/>
            <person name="Abbott R.M."/>
            <person name="Cotton M."/>
            <person name="Levy A."/>
            <person name="Marchetto P."/>
            <person name="Ochoa K."/>
            <person name="Jackson S.M."/>
            <person name="Gillam B."/>
            <person name="Chen W."/>
            <person name="Yan L."/>
            <person name="Higginbotham J."/>
            <person name="Cardenas M."/>
            <person name="Waligorski J."/>
            <person name="Applebaum E."/>
            <person name="Phelps L."/>
            <person name="Falcone J."/>
            <person name="Kanchi K."/>
            <person name="Thane T."/>
            <person name="Scimone A."/>
            <person name="Thane N."/>
            <person name="Henke J."/>
            <person name="Wang T."/>
            <person name="Ruppert J."/>
            <person name="Shah N."/>
            <person name="Rotter K."/>
            <person name="Hodges J."/>
            <person name="Ingenthron E."/>
            <person name="Cordes M."/>
            <person name="Kohlberg S."/>
            <person name="Sgro J."/>
            <person name="Delgado B."/>
            <person name="Mead K."/>
            <person name="Chinwalla A."/>
            <person name="Leonard S."/>
            <person name="Crouse K."/>
            <person name="Collura K."/>
            <person name="Kudrna D."/>
            <person name="Currie J."/>
            <person name="He R."/>
            <person name="Angelova A."/>
            <person name="Rajasekar S."/>
            <person name="Mueller T."/>
            <person name="Lomeli R."/>
            <person name="Scara G."/>
            <person name="Ko A."/>
            <person name="Delaney K."/>
            <person name="Wissotski M."/>
            <person name="Lopez G."/>
            <person name="Campos D."/>
            <person name="Braidotti M."/>
            <person name="Ashley E."/>
            <person name="Golser W."/>
            <person name="Kim H."/>
            <person name="Lee S."/>
            <person name="Lin J."/>
            <person name="Dujmic Z."/>
            <person name="Kim W."/>
            <person name="Talag J."/>
            <person name="Zuccolo A."/>
            <person name="Fan C."/>
            <person name="Sebastian A."/>
            <person name="Kramer M."/>
            <person name="Spiegel L."/>
            <person name="Nascimento L."/>
            <person name="Zutavern T."/>
            <person name="Miller B."/>
            <person name="Ambroise C."/>
            <person name="Muller S."/>
            <person name="Spooner W."/>
            <person name="Narechania A."/>
            <person name="Ren L."/>
            <person name="Wei S."/>
            <person name="Kumari S."/>
            <person name="Faga B."/>
            <person name="Levy M.J."/>
            <person name="McMahan L."/>
            <person name="Van Buren P."/>
            <person name="Vaughn M.W."/>
            <person name="Ying K."/>
            <person name="Yeh C.-T."/>
            <person name="Emrich S.J."/>
            <person name="Jia Y."/>
            <person name="Kalyanaraman A."/>
            <person name="Hsia A.-P."/>
            <person name="Barbazuk W.B."/>
            <person name="Baucom R.S."/>
            <person name="Brutnell T.P."/>
            <person name="Carpita N.C."/>
            <person name="Chaparro C."/>
            <person name="Chia J.-M."/>
            <person name="Deragon J.-M."/>
            <person name="Estill J.C."/>
            <person name="Fu Y."/>
            <person name="Jeddeloh J.A."/>
            <person name="Han Y."/>
            <person name="Lee H."/>
            <person name="Li P."/>
            <person name="Lisch D.R."/>
            <person name="Liu S."/>
            <person name="Liu Z."/>
            <person name="Nagel D.H."/>
            <person name="McCann M.C."/>
            <person name="SanMiguel P."/>
            <person name="Myers A.M."/>
            <person name="Nettleton D."/>
            <person name="Nguyen J."/>
            <person name="Penning B.W."/>
            <person name="Ponnala L."/>
            <person name="Schneider K.L."/>
            <person name="Schwartz D.C."/>
            <person name="Sharma A."/>
            <person name="Soderlund C."/>
            <person name="Springer N.M."/>
            <person name="Sun Q."/>
            <person name="Wang H."/>
            <person name="Waterman M."/>
            <person name="Westerman R."/>
            <person name="Wolfgruber T.K."/>
            <person name="Yang L."/>
            <person name="Yu Y."/>
            <person name="Zhang L."/>
            <person name="Zhou S."/>
            <person name="Zhu Q."/>
            <person name="Bennetzen J.L."/>
            <person name="Dawe R.K."/>
            <person name="Jiang J."/>
            <person name="Jiang N."/>
            <person name="Presting G.G."/>
            <person name="Wessler S.R."/>
            <person name="Aluru S."/>
            <person name="Martienssen R.A."/>
            <person name="Clifton S.W."/>
            <person name="McCombie W.R."/>
            <person name="Wing R.A."/>
            <person name="Wilson R.K."/>
        </authorList>
    </citation>
    <scope>NUCLEOTIDE SEQUENCE [LARGE SCALE GENOMIC DNA]</scope>
    <source>
        <strain evidence="9">cv. B73</strain>
    </source>
</reference>
<reference evidence="8" key="4">
    <citation type="submission" date="2021-05" db="UniProtKB">
        <authorList>
            <consortium name="EnsemblPlants"/>
        </authorList>
    </citation>
    <scope>IDENTIFICATION</scope>
    <source>
        <strain evidence="8">cv. B73</strain>
    </source>
</reference>
<proteinExistence type="inferred from homology"/>
<organism evidence="8 9">
    <name type="scientific">Zea mays</name>
    <name type="common">Maize</name>
    <dbReference type="NCBI Taxonomy" id="4577"/>
    <lineage>
        <taxon>Eukaryota</taxon>
        <taxon>Viridiplantae</taxon>
        <taxon>Streptophyta</taxon>
        <taxon>Embryophyta</taxon>
        <taxon>Tracheophyta</taxon>
        <taxon>Spermatophyta</taxon>
        <taxon>Magnoliopsida</taxon>
        <taxon>Liliopsida</taxon>
        <taxon>Poales</taxon>
        <taxon>Poaceae</taxon>
        <taxon>PACMAD clade</taxon>
        <taxon>Panicoideae</taxon>
        <taxon>Andropogonodae</taxon>
        <taxon>Andropogoneae</taxon>
        <taxon>Tripsacinae</taxon>
        <taxon>Zea</taxon>
    </lineage>
</organism>
<keyword evidence="3 6" id="KW-0238">DNA-binding</keyword>
<reference evidence="9" key="2">
    <citation type="submission" date="2015-12" db="EMBL/GenBank/DDBJ databases">
        <title>Update maize B73 reference genome by single molecule sequencing technologies.</title>
        <authorList>
            <consortium name="Maize Genome Sequencing Project"/>
            <person name="Ware D."/>
        </authorList>
    </citation>
    <scope>NUCLEOTIDE SEQUENCE [LARGE SCALE GENOMIC DNA]</scope>
    <source>
        <strain evidence="9">cv. B73</strain>
    </source>
</reference>
<dbReference type="Gramene" id="Zm00001eb431380_T001">
    <property type="protein sequence ID" value="Zm00001eb431380_P001"/>
    <property type="gene ID" value="Zm00001eb431380"/>
</dbReference>
<dbReference type="Proteomes" id="UP000007305">
    <property type="component" value="Chromosome 5"/>
</dbReference>
<evidence type="ECO:0000256" key="1">
    <source>
        <dbReference type="ARBA" id="ARBA00010940"/>
    </source>
</evidence>
<dbReference type="Gramene" id="Zm00001eb046180_T001">
    <property type="protein sequence ID" value="Zm00001eb046180_P001"/>
    <property type="gene ID" value="Zm00001eb046180"/>
</dbReference>
<keyword evidence="6" id="KW-0539">Nucleus</keyword>
<reference evidence="8" key="3">
    <citation type="submission" date="2019-07" db="EMBL/GenBank/DDBJ databases">
        <authorList>
            <person name="Seetharam A."/>
            <person name="Woodhouse M."/>
            <person name="Cannon E."/>
        </authorList>
    </citation>
    <scope>NUCLEOTIDE SEQUENCE [LARGE SCALE GENOMIC DNA]</scope>
    <source>
        <strain evidence="8">cv. B73</strain>
    </source>
</reference>
<evidence type="ECO:0000256" key="2">
    <source>
        <dbReference type="ARBA" id="ARBA00023015"/>
    </source>
</evidence>
<comment type="subcellular location">
    <subcellularLocation>
        <location evidence="6">Nucleus</location>
    </subcellularLocation>
</comment>
<dbReference type="Gramene" id="Zm00001eb220210_T001">
    <property type="protein sequence ID" value="Zm00001eb220210_P001"/>
    <property type="gene ID" value="Zm00001eb220210"/>
</dbReference>
<comment type="similarity">
    <text evidence="1 6">Belongs to the E2F/DP family.</text>
</comment>
<dbReference type="InterPro" id="IPR003316">
    <property type="entry name" value="E2F_WHTH_DNA-bd_dom"/>
</dbReference>
<dbReference type="GO" id="GO:0006357">
    <property type="term" value="P:regulation of transcription by RNA polymerase II"/>
    <property type="evidence" value="ECO:0007669"/>
    <property type="project" value="InterPro"/>
</dbReference>
<dbReference type="Gene3D" id="1.10.10.10">
    <property type="entry name" value="Winged helix-like DNA-binding domain superfamily/Winged helix DNA-binding domain"/>
    <property type="match status" value="1"/>
</dbReference>
<dbReference type="Proteomes" id="UP000007305">
    <property type="component" value="Chromosome 10"/>
</dbReference>
<evidence type="ECO:0000313" key="9">
    <source>
        <dbReference type="Proteomes" id="UP000007305"/>
    </source>
</evidence>
<evidence type="ECO:0000256" key="4">
    <source>
        <dbReference type="ARBA" id="ARBA00023163"/>
    </source>
</evidence>
<dbReference type="Pfam" id="PF02319">
    <property type="entry name" value="WHD_E2F_TDP"/>
    <property type="match status" value="1"/>
</dbReference>
<keyword evidence="9" id="KW-1185">Reference proteome</keyword>
<sequence length="93" mass="10475">MMVSVMSLLKTELTSFMVLYNRDNVESIGLDEAAKCLGVERRRIYDIVNVLEGVGSAARHRRHLRASLKHGRCGVVPHRRLLGQPVHLLPPYA</sequence>